<dbReference type="GO" id="GO:0006313">
    <property type="term" value="P:DNA transposition"/>
    <property type="evidence" value="ECO:0007669"/>
    <property type="project" value="InterPro"/>
</dbReference>
<proteinExistence type="predicted"/>
<dbReference type="InterPro" id="IPR007069">
    <property type="entry name" value="Transposase_32"/>
</dbReference>
<dbReference type="Pfam" id="PF04986">
    <property type="entry name" value="Y2_Tnp"/>
    <property type="match status" value="1"/>
</dbReference>
<sequence length="383" mass="44312">MNKPTVQDIFHRFYPAYIERYSPSPEQAKAARNIINCKTGAYGANVSICEDCGAVQIHYNSCRNRCCPMCQAVPKEKWMDARREDVFDAPYFHLVFTVPDLLNPVIYSNQKLLYDALYHAASATIRELTANPEHLGAKVGYIFILHTWGSEMNFHPHIHTILLGGGLTPDNHWKDNGENFFLPIQVISKVFRGKYLEELKKLWEEGKLAFHGTAEKFRNHYAFKELLDACYGTEWVPYCKKTFHGAQSVIKYLGKYTHRIAVSNHRVIRMDEETVTFSVKDYRNEGRWKELTLPGVEFIRRFLMHVPPKGFVRIRHYGLLCSRSKNKKLTLCRNLLGCKKYLSRLKKKEMPEVLELLYGINICVCKACGGRLGKPQLKIPQRC</sequence>
<dbReference type="GO" id="GO:0003677">
    <property type="term" value="F:DNA binding"/>
    <property type="evidence" value="ECO:0007669"/>
    <property type="project" value="InterPro"/>
</dbReference>
<dbReference type="InterPro" id="IPR026889">
    <property type="entry name" value="Zn_Tnp"/>
</dbReference>
<dbReference type="NCBIfam" id="NF033538">
    <property type="entry name" value="transpos_IS91"/>
    <property type="match status" value="1"/>
</dbReference>
<evidence type="ECO:0000259" key="1">
    <source>
        <dbReference type="Pfam" id="PF04986"/>
    </source>
</evidence>
<feature type="domain" description="Transposase zinc-binding" evidence="2">
    <location>
        <begin position="9"/>
        <end position="98"/>
    </location>
</feature>
<dbReference type="InterPro" id="IPR054832">
    <property type="entry name" value="transpos_IS91"/>
</dbReference>
<dbReference type="PANTHER" id="PTHR37023:SF1">
    <property type="entry name" value="ISSOD25 TRANSPOSASE TNPA_ISSOD25"/>
    <property type="match status" value="1"/>
</dbReference>
<dbReference type="PANTHER" id="PTHR37023">
    <property type="entry name" value="TRANSPOSASE"/>
    <property type="match status" value="1"/>
</dbReference>
<protein>
    <submittedName>
        <fullName evidence="3">IS91 family transposase</fullName>
    </submittedName>
</protein>
<dbReference type="Proteomes" id="UP000823895">
    <property type="component" value="Unassembled WGS sequence"/>
</dbReference>
<organism evidence="3 4">
    <name type="scientific">Candidatus Mediterraneibacter gallistercoris</name>
    <dbReference type="NCBI Taxonomy" id="2838671"/>
    <lineage>
        <taxon>Bacteria</taxon>
        <taxon>Bacillati</taxon>
        <taxon>Bacillota</taxon>
        <taxon>Clostridia</taxon>
        <taxon>Lachnospirales</taxon>
        <taxon>Lachnospiraceae</taxon>
        <taxon>Mediterraneibacter</taxon>
    </lineage>
</organism>
<reference evidence="3" key="2">
    <citation type="submission" date="2021-04" db="EMBL/GenBank/DDBJ databases">
        <authorList>
            <person name="Gilroy R."/>
        </authorList>
    </citation>
    <scope>NUCLEOTIDE SEQUENCE</scope>
    <source>
        <strain evidence="3">CHK165-2605</strain>
    </source>
</reference>
<dbReference type="EMBL" id="DWWI01000006">
    <property type="protein sequence ID" value="HJC42102.1"/>
    <property type="molecule type" value="Genomic_DNA"/>
</dbReference>
<comment type="caution">
    <text evidence="3">The sequence shown here is derived from an EMBL/GenBank/DDBJ whole genome shotgun (WGS) entry which is preliminary data.</text>
</comment>
<feature type="domain" description="Transposase IS801/IS1294" evidence="1">
    <location>
        <begin position="140"/>
        <end position="327"/>
    </location>
</feature>
<accession>A0A9D2T0N0</accession>
<evidence type="ECO:0000313" key="4">
    <source>
        <dbReference type="Proteomes" id="UP000823895"/>
    </source>
</evidence>
<dbReference type="GO" id="GO:0004803">
    <property type="term" value="F:transposase activity"/>
    <property type="evidence" value="ECO:0007669"/>
    <property type="project" value="InterPro"/>
</dbReference>
<dbReference type="Pfam" id="PF14319">
    <property type="entry name" value="Zn_Tnp_IS91"/>
    <property type="match status" value="1"/>
</dbReference>
<gene>
    <name evidence="3" type="ORF">H9756_00210</name>
</gene>
<reference evidence="3" key="1">
    <citation type="journal article" date="2021" name="PeerJ">
        <title>Extensive microbial diversity within the chicken gut microbiome revealed by metagenomics and culture.</title>
        <authorList>
            <person name="Gilroy R."/>
            <person name="Ravi A."/>
            <person name="Getino M."/>
            <person name="Pursley I."/>
            <person name="Horton D.L."/>
            <person name="Alikhan N.F."/>
            <person name="Baker D."/>
            <person name="Gharbi K."/>
            <person name="Hall N."/>
            <person name="Watson M."/>
            <person name="Adriaenssens E.M."/>
            <person name="Foster-Nyarko E."/>
            <person name="Jarju S."/>
            <person name="Secka A."/>
            <person name="Antonio M."/>
            <person name="Oren A."/>
            <person name="Chaudhuri R.R."/>
            <person name="La Ragione R."/>
            <person name="Hildebrand F."/>
            <person name="Pallen M.J."/>
        </authorList>
    </citation>
    <scope>NUCLEOTIDE SEQUENCE</scope>
    <source>
        <strain evidence="3">CHK165-2605</strain>
    </source>
</reference>
<evidence type="ECO:0000313" key="3">
    <source>
        <dbReference type="EMBL" id="HJC42102.1"/>
    </source>
</evidence>
<dbReference type="AlphaFoldDB" id="A0A9D2T0N0"/>
<name>A0A9D2T0N0_9FIRM</name>
<evidence type="ECO:0000259" key="2">
    <source>
        <dbReference type="Pfam" id="PF14319"/>
    </source>
</evidence>